<comment type="caution">
    <text evidence="1">The sequence shown here is derived from an EMBL/GenBank/DDBJ whole genome shotgun (WGS) entry which is preliminary data.</text>
</comment>
<dbReference type="STRING" id="497964.CfE428DRAFT_5856"/>
<dbReference type="EMBL" id="ABVL01000030">
    <property type="protein sequence ID" value="EDY16577.1"/>
    <property type="molecule type" value="Genomic_DNA"/>
</dbReference>
<organism evidence="1 2">
    <name type="scientific">Chthoniobacter flavus Ellin428</name>
    <dbReference type="NCBI Taxonomy" id="497964"/>
    <lineage>
        <taxon>Bacteria</taxon>
        <taxon>Pseudomonadati</taxon>
        <taxon>Verrucomicrobiota</taxon>
        <taxon>Spartobacteria</taxon>
        <taxon>Chthoniobacterales</taxon>
        <taxon>Chthoniobacteraceae</taxon>
        <taxon>Chthoniobacter</taxon>
    </lineage>
</organism>
<reference evidence="1 2" key="1">
    <citation type="journal article" date="2011" name="J. Bacteriol.">
        <title>Genome sequence of Chthoniobacter flavus Ellin428, an aerobic heterotrophic soil bacterium.</title>
        <authorList>
            <person name="Kant R."/>
            <person name="van Passel M.W."/>
            <person name="Palva A."/>
            <person name="Lucas S."/>
            <person name="Lapidus A."/>
            <person name="Glavina Del Rio T."/>
            <person name="Dalin E."/>
            <person name="Tice H."/>
            <person name="Bruce D."/>
            <person name="Goodwin L."/>
            <person name="Pitluck S."/>
            <person name="Larimer F.W."/>
            <person name="Land M.L."/>
            <person name="Hauser L."/>
            <person name="Sangwan P."/>
            <person name="de Vos W.M."/>
            <person name="Janssen P.H."/>
            <person name="Smidt H."/>
        </authorList>
    </citation>
    <scope>NUCLEOTIDE SEQUENCE [LARGE SCALE GENOMIC DNA]</scope>
    <source>
        <strain evidence="1 2">Ellin428</strain>
    </source>
</reference>
<dbReference type="AlphaFoldDB" id="B4DAB6"/>
<dbReference type="Proteomes" id="UP000005824">
    <property type="component" value="Unassembled WGS sequence"/>
</dbReference>
<keyword evidence="2" id="KW-1185">Reference proteome</keyword>
<evidence type="ECO:0000313" key="2">
    <source>
        <dbReference type="Proteomes" id="UP000005824"/>
    </source>
</evidence>
<proteinExistence type="predicted"/>
<name>B4DAB6_9BACT</name>
<evidence type="ECO:0000313" key="1">
    <source>
        <dbReference type="EMBL" id="EDY16577.1"/>
    </source>
</evidence>
<accession>B4DAB6</accession>
<dbReference type="InParanoid" id="B4DAB6"/>
<protein>
    <submittedName>
        <fullName evidence="1">Uncharacterized protein</fullName>
    </submittedName>
</protein>
<sequence length="33" mass="3680">MSSANWLKNSEERNERQFGGIYFPFNSSAVAAA</sequence>
<gene>
    <name evidence="1" type="ORF">CfE428DRAFT_5856</name>
</gene>